<evidence type="ECO:0000313" key="3">
    <source>
        <dbReference type="Proteomes" id="UP000194143"/>
    </source>
</evidence>
<dbReference type="EMBL" id="CP021061">
    <property type="protein sequence ID" value="ARP60107.1"/>
    <property type="molecule type" value="Genomic_DNA"/>
</dbReference>
<dbReference type="InterPro" id="IPR025018">
    <property type="entry name" value="DUF3953"/>
</dbReference>
<accession>A0A1B1LD96</accession>
<gene>
    <name evidence="2" type="ORF">CAB88_24715</name>
</gene>
<evidence type="ECO:0000256" key="1">
    <source>
        <dbReference type="SAM" id="Phobius"/>
    </source>
</evidence>
<evidence type="ECO:0000313" key="2">
    <source>
        <dbReference type="EMBL" id="ARP60107.1"/>
    </source>
</evidence>
<name>A0A1B1LD96_BACTU</name>
<keyword evidence="3" id="KW-1185">Reference proteome</keyword>
<keyword evidence="1" id="KW-0812">Transmembrane</keyword>
<sequence>MLTNLRILLSAIAFILSFFSLFTRISILFSYVFILLSITFILSGVAEIQQKQKSKAIFCFIVGIITFFVGISDILP</sequence>
<dbReference type="Proteomes" id="UP000194143">
    <property type="component" value="Chromosome"/>
</dbReference>
<dbReference type="AlphaFoldDB" id="A0A1B1LD96"/>
<dbReference type="Pfam" id="PF13129">
    <property type="entry name" value="DUF3953"/>
    <property type="match status" value="1"/>
</dbReference>
<feature type="transmembrane region" description="Helical" evidence="1">
    <location>
        <begin position="28"/>
        <end position="45"/>
    </location>
</feature>
<organism evidence="2 3">
    <name type="scientific">Bacillus thuringiensis</name>
    <dbReference type="NCBI Taxonomy" id="1428"/>
    <lineage>
        <taxon>Bacteria</taxon>
        <taxon>Bacillati</taxon>
        <taxon>Bacillota</taxon>
        <taxon>Bacilli</taxon>
        <taxon>Bacillales</taxon>
        <taxon>Bacillaceae</taxon>
        <taxon>Bacillus</taxon>
        <taxon>Bacillus cereus group</taxon>
    </lineage>
</organism>
<feature type="transmembrane region" description="Helical" evidence="1">
    <location>
        <begin position="57"/>
        <end position="75"/>
    </location>
</feature>
<feature type="transmembrane region" description="Helical" evidence="1">
    <location>
        <begin position="5"/>
        <end position="22"/>
    </location>
</feature>
<keyword evidence="1" id="KW-0472">Membrane</keyword>
<protein>
    <submittedName>
        <fullName evidence="2">Uncharacterized protein</fullName>
    </submittedName>
</protein>
<reference evidence="2 3" key="1">
    <citation type="submission" date="2017-04" db="EMBL/GenBank/DDBJ databases">
        <title>Complete Genome Sequence of Bacillus thuringiensis type Strain ATCC 10792.</title>
        <authorList>
            <person name="Oh D.-H."/>
            <person name="Park B.-J."/>
            <person name="Shuai W."/>
            <person name="Chelliah R."/>
        </authorList>
    </citation>
    <scope>NUCLEOTIDE SEQUENCE [LARGE SCALE GENOMIC DNA]</scope>
    <source>
        <strain evidence="2 3">ATCC 10792</strain>
    </source>
</reference>
<dbReference type="GeneID" id="67469089"/>
<keyword evidence="1" id="KW-1133">Transmembrane helix</keyword>
<proteinExistence type="predicted"/>
<dbReference type="RefSeq" id="WP_000957188.1">
    <property type="nucleotide sequence ID" value="NZ_CP015350.1"/>
</dbReference>